<keyword evidence="2" id="KW-1185">Reference proteome</keyword>
<organism evidence="1 2">
    <name type="scientific">Streptomyces cuspidosporus</name>
    <dbReference type="NCBI Taxonomy" id="66882"/>
    <lineage>
        <taxon>Bacteria</taxon>
        <taxon>Bacillati</taxon>
        <taxon>Actinomycetota</taxon>
        <taxon>Actinomycetes</taxon>
        <taxon>Kitasatosporales</taxon>
        <taxon>Streptomycetaceae</taxon>
        <taxon>Streptomyces</taxon>
    </lineage>
</organism>
<protein>
    <submittedName>
        <fullName evidence="1">Uncharacterized protein</fullName>
    </submittedName>
</protein>
<comment type="caution">
    <text evidence="1">The sequence shown here is derived from an EMBL/GenBank/DDBJ whole genome shotgun (WGS) entry which is preliminary data.</text>
</comment>
<reference evidence="2" key="1">
    <citation type="journal article" date="2019" name="Int. J. Syst. Evol. Microbiol.">
        <title>The Global Catalogue of Microorganisms (GCM) 10K type strain sequencing project: providing services to taxonomists for standard genome sequencing and annotation.</title>
        <authorList>
            <consortium name="The Broad Institute Genomics Platform"/>
            <consortium name="The Broad Institute Genome Sequencing Center for Infectious Disease"/>
            <person name="Wu L."/>
            <person name="Ma J."/>
        </authorList>
    </citation>
    <scope>NUCLEOTIDE SEQUENCE [LARGE SCALE GENOMIC DNA]</scope>
    <source>
        <strain evidence="2">JCM 4316</strain>
    </source>
</reference>
<dbReference type="SUPFAM" id="SSF52540">
    <property type="entry name" value="P-loop containing nucleoside triphosphate hydrolases"/>
    <property type="match status" value="1"/>
</dbReference>
<sequence>MDEPFSNLGAALWDTMRTELVTLQRGLGMTVVFVTQTAT</sequence>
<name>A0ABP5SB52_9ACTN</name>
<gene>
    <name evidence="1" type="ORF">GCM10010246_05530</name>
</gene>
<accession>A0ABP5SB52</accession>
<dbReference type="Proteomes" id="UP001500253">
    <property type="component" value="Unassembled WGS sequence"/>
</dbReference>
<evidence type="ECO:0000313" key="2">
    <source>
        <dbReference type="Proteomes" id="UP001500253"/>
    </source>
</evidence>
<evidence type="ECO:0000313" key="1">
    <source>
        <dbReference type="EMBL" id="GAA2326719.1"/>
    </source>
</evidence>
<dbReference type="EMBL" id="BAAASD010000001">
    <property type="protein sequence ID" value="GAA2326719.1"/>
    <property type="molecule type" value="Genomic_DNA"/>
</dbReference>
<dbReference type="InterPro" id="IPR027417">
    <property type="entry name" value="P-loop_NTPase"/>
</dbReference>
<proteinExistence type="predicted"/>